<name>A0A9K3CXY5_9EUKA</name>
<protein>
    <submittedName>
        <fullName evidence="2">Sas10/Utp3/C1D family protein</fullName>
    </submittedName>
</protein>
<dbReference type="EMBL" id="BDIP01001373">
    <property type="protein sequence ID" value="GIQ84265.1"/>
    <property type="molecule type" value="Genomic_DNA"/>
</dbReference>
<dbReference type="OrthoDB" id="203440at2759"/>
<evidence type="ECO:0000313" key="3">
    <source>
        <dbReference type="Proteomes" id="UP000265618"/>
    </source>
</evidence>
<dbReference type="Pfam" id="PF04000">
    <property type="entry name" value="Sas10_Utp3"/>
    <property type="match status" value="1"/>
</dbReference>
<evidence type="ECO:0000256" key="1">
    <source>
        <dbReference type="SAM" id="MobiDB-lite"/>
    </source>
</evidence>
<feature type="compositionally biased region" description="Basic residues" evidence="1">
    <location>
        <begin position="1"/>
        <end position="13"/>
    </location>
</feature>
<feature type="region of interest" description="Disordered" evidence="1">
    <location>
        <begin position="285"/>
        <end position="315"/>
    </location>
</feature>
<dbReference type="GO" id="GO:0000462">
    <property type="term" value="P:maturation of SSU-rRNA from tricistronic rRNA transcript (SSU-rRNA, 5.8S rRNA, LSU-rRNA)"/>
    <property type="evidence" value="ECO:0007669"/>
    <property type="project" value="TreeGrafter"/>
</dbReference>
<feature type="non-terminal residue" evidence="2">
    <location>
        <position position="1"/>
    </location>
</feature>
<reference evidence="2 3" key="1">
    <citation type="journal article" date="2018" name="PLoS ONE">
        <title>The draft genome of Kipferlia bialata reveals reductive genome evolution in fornicate parasites.</title>
        <authorList>
            <person name="Tanifuji G."/>
            <person name="Takabayashi S."/>
            <person name="Kume K."/>
            <person name="Takagi M."/>
            <person name="Nakayama T."/>
            <person name="Kamikawa R."/>
            <person name="Inagaki Y."/>
            <person name="Hashimoto T."/>
        </authorList>
    </citation>
    <scope>NUCLEOTIDE SEQUENCE [LARGE SCALE GENOMIC DNA]</scope>
    <source>
        <strain evidence="2">NY0173</strain>
    </source>
</reference>
<dbReference type="GO" id="GO:0032040">
    <property type="term" value="C:small-subunit processome"/>
    <property type="evidence" value="ECO:0007669"/>
    <property type="project" value="TreeGrafter"/>
</dbReference>
<dbReference type="Proteomes" id="UP000265618">
    <property type="component" value="Unassembled WGS sequence"/>
</dbReference>
<dbReference type="PANTHER" id="PTHR13237:SF9">
    <property type="entry name" value="NEUROGUIDIN"/>
    <property type="match status" value="1"/>
</dbReference>
<accession>A0A9K3CXY5</accession>
<dbReference type="PANTHER" id="PTHR13237">
    <property type="entry name" value="SOMETHING ABOUT SILENCING PROTEIN 10-RELATED"/>
    <property type="match status" value="1"/>
</dbReference>
<feature type="compositionally biased region" description="Low complexity" evidence="1">
    <location>
        <begin position="487"/>
        <end position="498"/>
    </location>
</feature>
<feature type="region of interest" description="Disordered" evidence="1">
    <location>
        <begin position="419"/>
        <end position="498"/>
    </location>
</feature>
<feature type="compositionally biased region" description="Basic and acidic residues" evidence="1">
    <location>
        <begin position="466"/>
        <end position="477"/>
    </location>
</feature>
<feature type="compositionally biased region" description="Basic and acidic residues" evidence="1">
    <location>
        <begin position="40"/>
        <end position="51"/>
    </location>
</feature>
<feature type="compositionally biased region" description="Acidic residues" evidence="1">
    <location>
        <begin position="289"/>
        <end position="299"/>
    </location>
</feature>
<sequence>MARTGQKKSRKPRKPVDSDDEAAPFMDPGMANDDDAWGTKADRYYVGEDSKKGKKGKKKRGPRGKEDPVEAVDEAELMAVNEQEAHAMHGVTEEDMGDELLAAMMGESVADVSAPALLSGADTAEVTMDEQEVVVEGRESLAGLSAAQVRDIINRDSPELVTLLTELRSTVAELRDCVKNTAATPKDTSKGLTLLDLQNQLYLNYLVNLSFYFHLKASGEFVPDHPVVDQLVDIRATIEHVKSLEAKLQSRVHSALLAAASQEGEAEEVDEEAQALKGQAADALFGDGMADDDSEEEVEAMPVSELGKTTEGEREREAAMQASGMLGDARVRSRLMDNPDFRAQMAEQLDLPDELEGGDDVEAQGFDDRLLALEMDTHSRVSQKKKQTDKKRNKVMAAAGVDDAFADIGDFGRILARGQDRASGNSSTRAKDAMQEMLGNLERRETDVVNGDQESGVIRYSKRPAKKVEEEVEEAPKAKRKAGGKTGKATATRQQMRE</sequence>
<organism evidence="2 3">
    <name type="scientific">Kipferlia bialata</name>
    <dbReference type="NCBI Taxonomy" id="797122"/>
    <lineage>
        <taxon>Eukaryota</taxon>
        <taxon>Metamonada</taxon>
        <taxon>Carpediemonas-like organisms</taxon>
        <taxon>Kipferlia</taxon>
    </lineage>
</organism>
<feature type="compositionally biased region" description="Basic residues" evidence="1">
    <location>
        <begin position="52"/>
        <end position="62"/>
    </location>
</feature>
<keyword evidence="3" id="KW-1185">Reference proteome</keyword>
<proteinExistence type="predicted"/>
<dbReference type="InterPro" id="IPR007146">
    <property type="entry name" value="Sas10/Utp3/C1D"/>
</dbReference>
<feature type="region of interest" description="Disordered" evidence="1">
    <location>
        <begin position="1"/>
        <end position="72"/>
    </location>
</feature>
<evidence type="ECO:0000313" key="2">
    <source>
        <dbReference type="EMBL" id="GIQ84265.1"/>
    </source>
</evidence>
<dbReference type="AlphaFoldDB" id="A0A9K3CXY5"/>
<comment type="caution">
    <text evidence="2">The sequence shown here is derived from an EMBL/GenBank/DDBJ whole genome shotgun (WGS) entry which is preliminary data.</text>
</comment>
<gene>
    <name evidence="2" type="ORF">KIPB_005722</name>
</gene>